<evidence type="ECO:0000313" key="6">
    <source>
        <dbReference type="EMBL" id="WAH43745.1"/>
    </source>
</evidence>
<dbReference type="PROSITE" id="PS51194">
    <property type="entry name" value="HELICASE_CTER"/>
    <property type="match status" value="1"/>
</dbReference>
<dbReference type="InterPro" id="IPR000330">
    <property type="entry name" value="SNF2_N"/>
</dbReference>
<dbReference type="Pfam" id="PF00176">
    <property type="entry name" value="SNF2-rel_dom"/>
    <property type="match status" value="1"/>
</dbReference>
<name>A0ABY6ZP76_9BACL</name>
<dbReference type="Pfam" id="PF00271">
    <property type="entry name" value="Helicase_C"/>
    <property type="match status" value="1"/>
</dbReference>
<dbReference type="RefSeq" id="WP_268007641.1">
    <property type="nucleotide sequence ID" value="NZ_CP104067.1"/>
</dbReference>
<dbReference type="InterPro" id="IPR049730">
    <property type="entry name" value="SNF2/RAD54-like_C"/>
</dbReference>
<dbReference type="SUPFAM" id="SSF52540">
    <property type="entry name" value="P-loop containing nucleoside triphosphate hydrolases"/>
    <property type="match status" value="2"/>
</dbReference>
<feature type="domain" description="Helicase ATP-binding" evidence="4">
    <location>
        <begin position="668"/>
        <end position="831"/>
    </location>
</feature>
<protein>
    <submittedName>
        <fullName evidence="6">DEAD/DEAH box helicase</fullName>
    </submittedName>
</protein>
<keyword evidence="2" id="KW-0863">Zinc-finger</keyword>
<dbReference type="InterPro" id="IPR007527">
    <property type="entry name" value="Znf_SWIM"/>
</dbReference>
<dbReference type="Gene3D" id="3.40.50.300">
    <property type="entry name" value="P-loop containing nucleotide triphosphate hydrolases"/>
    <property type="match status" value="1"/>
</dbReference>
<accession>A0ABY6ZP76</accession>
<dbReference type="SMART" id="SM00490">
    <property type="entry name" value="HELICc"/>
    <property type="match status" value="1"/>
</dbReference>
<keyword evidence="2" id="KW-0862">Zinc</keyword>
<dbReference type="InterPro" id="IPR001650">
    <property type="entry name" value="Helicase_C-like"/>
</dbReference>
<dbReference type="InterPro" id="IPR014001">
    <property type="entry name" value="Helicase_ATP-bd"/>
</dbReference>
<dbReference type="CDD" id="cd18793">
    <property type="entry name" value="SF2_C_SNF"/>
    <property type="match status" value="1"/>
</dbReference>
<proteinExistence type="predicted"/>
<sequence>MSVQLTHGMIKSLCGQVSYASGKTYYRLRKVTFTSYHPELSLYEATVKTNHHTDQHCRVAVQIQNNGHVIASCTCPTLDSYDNHCQHVAAVLLYLHDIEHLGISPVCSNHPEGLSPAGIEPPATPSLPPADTHLPSANGLQLTKRFLGLFTNQRPPSRRMHPLIDTRTTVDVAFTYRPVASGDEKYVFGIEVQMGAQQFHTVRNIREFLDRMDCGEPSVISLDFTYQPALHRVRMEDDSVLRQLIQIYRSEQLYRDSSNPPSSEPSAIYDNQILCVPPVLWDGVLAALAKAPSVRLKHGDASFEGVHLSDEPLPLQFEFDQTLAGSYQLSVQGLEQLIVMESYGMVVSEGRLFRVNPDECRCLALMKQMMDVSSERHIPIPPDQMEPFIQAVIPGLMKLGSVHIANAVSEKIVQTPLKARLYLDRVRDRLVAGLEFQYGDIVINPLEGHGQKQPTGRMLVRDGEQERRILEVMEQSRFSKTEAGYFMDEEDLQYDFLYHVVPQLENWLTVYATTAVKERLHRGHASPTVAVDVSSRTDWLELRFDMDGIPEAEIRSLLKSLREKRKYYRLRSGALVPLESEEFQEIIRLMGEFGIRDGDIQGAKTHVPLAHGLHLLGANRRGSAVKLGTSLRQLIEHLQNPNQLDFPVPQSLEQILRDYQTRGFQWMKTLAHYGFGGVLADDMGLGKTLQSIAFIVSALPEMRYQALPALIVCPASLVYNWHNELKKFAPEIRVAVADGSKADRTTVLKGTSHIDVLITSYPLLRRDVEQYVDQSFHTLILDEAQAFKNHTTQTAKAVKAIRAAHRFALTGTPVENHLDDLWSIFDVVFPELLPGRRAFNEMSRETVARRTRPFVLRRLKRDVLQELPEKIESLQLSQLLPDQKKLYVAYLAKLQQETVKHLSRDGYQKNRIKILSGLTRLRQLCCHPALFVEGYTGKSAKFEQLVEILAACRRAGKRVLVFSQFTEMLGLIRRELGVLGAPYFYLDGETKAYDRVDLCDRFNQGEGDLFLISLKAGGTGLNLTGADTVILYDLWWNPAIEQQAADRAHRMGQKNVVQVIRLVSQGTVEEKMYELQQKKISLIDEVVNPGEEAIAPLTEQDIRQILRLD</sequence>
<dbReference type="Pfam" id="PF08455">
    <property type="entry name" value="SNF2_assoc"/>
    <property type="match status" value="1"/>
</dbReference>
<evidence type="ECO:0000259" key="5">
    <source>
        <dbReference type="PROSITE" id="PS51194"/>
    </source>
</evidence>
<gene>
    <name evidence="6" type="ORF">NZD89_10345</name>
</gene>
<dbReference type="CDD" id="cd18012">
    <property type="entry name" value="DEXQc_arch_SWI2_SNF2"/>
    <property type="match status" value="1"/>
</dbReference>
<dbReference type="PROSITE" id="PS50966">
    <property type="entry name" value="ZF_SWIM"/>
    <property type="match status" value="1"/>
</dbReference>
<evidence type="ECO:0000259" key="4">
    <source>
        <dbReference type="PROSITE" id="PS51192"/>
    </source>
</evidence>
<dbReference type="EMBL" id="CP104067">
    <property type="protein sequence ID" value="WAH43745.1"/>
    <property type="molecule type" value="Genomic_DNA"/>
</dbReference>
<reference evidence="6" key="1">
    <citation type="submission" date="2022-08" db="EMBL/GenBank/DDBJ databases">
        <title>Alicyclobacillus fastidiosus DSM 17978, complete genome.</title>
        <authorList>
            <person name="Wang Q."/>
            <person name="Cai R."/>
            <person name="Wang Z."/>
        </authorList>
    </citation>
    <scope>NUCLEOTIDE SEQUENCE</scope>
    <source>
        <strain evidence="6">DSM 17978</strain>
    </source>
</reference>
<keyword evidence="6" id="KW-0547">Nucleotide-binding</keyword>
<organism evidence="6 7">
    <name type="scientific">Alicyclobacillus fastidiosus</name>
    <dbReference type="NCBI Taxonomy" id="392011"/>
    <lineage>
        <taxon>Bacteria</taxon>
        <taxon>Bacillati</taxon>
        <taxon>Bacillota</taxon>
        <taxon>Bacilli</taxon>
        <taxon>Bacillales</taxon>
        <taxon>Alicyclobacillaceae</taxon>
        <taxon>Alicyclobacillus</taxon>
    </lineage>
</organism>
<keyword evidence="7" id="KW-1185">Reference proteome</keyword>
<evidence type="ECO:0000313" key="7">
    <source>
        <dbReference type="Proteomes" id="UP001164761"/>
    </source>
</evidence>
<feature type="domain" description="Helicase C-terminal" evidence="5">
    <location>
        <begin position="944"/>
        <end position="1103"/>
    </location>
</feature>
<dbReference type="GO" id="GO:0004386">
    <property type="term" value="F:helicase activity"/>
    <property type="evidence" value="ECO:0007669"/>
    <property type="project" value="UniProtKB-KW"/>
</dbReference>
<evidence type="ECO:0000259" key="3">
    <source>
        <dbReference type="PROSITE" id="PS50966"/>
    </source>
</evidence>
<keyword evidence="6" id="KW-0067">ATP-binding</keyword>
<evidence type="ECO:0000256" key="2">
    <source>
        <dbReference type="PROSITE-ProRule" id="PRU00325"/>
    </source>
</evidence>
<dbReference type="Proteomes" id="UP001164761">
    <property type="component" value="Chromosome"/>
</dbReference>
<dbReference type="PROSITE" id="PS51192">
    <property type="entry name" value="HELICASE_ATP_BIND_1"/>
    <property type="match status" value="1"/>
</dbReference>
<dbReference type="Gene3D" id="3.40.50.10810">
    <property type="entry name" value="Tandem AAA-ATPase domain"/>
    <property type="match status" value="1"/>
</dbReference>
<keyword evidence="2" id="KW-0479">Metal-binding</keyword>
<dbReference type="InterPro" id="IPR038718">
    <property type="entry name" value="SNF2-like_sf"/>
</dbReference>
<evidence type="ECO:0000256" key="1">
    <source>
        <dbReference type="ARBA" id="ARBA00022801"/>
    </source>
</evidence>
<feature type="domain" description="SWIM-type" evidence="3">
    <location>
        <begin position="59"/>
        <end position="96"/>
    </location>
</feature>
<keyword evidence="1" id="KW-0378">Hydrolase</keyword>
<dbReference type="Pfam" id="PF04434">
    <property type="entry name" value="SWIM"/>
    <property type="match status" value="1"/>
</dbReference>
<keyword evidence="6" id="KW-0347">Helicase</keyword>
<dbReference type="InterPro" id="IPR013663">
    <property type="entry name" value="Helicase_SWF/SNF/SWI_bac"/>
</dbReference>
<dbReference type="PANTHER" id="PTHR10799">
    <property type="entry name" value="SNF2/RAD54 HELICASE FAMILY"/>
    <property type="match status" value="1"/>
</dbReference>
<dbReference type="SMART" id="SM00487">
    <property type="entry name" value="DEXDc"/>
    <property type="match status" value="1"/>
</dbReference>
<dbReference type="InterPro" id="IPR027417">
    <property type="entry name" value="P-loop_NTPase"/>
</dbReference>